<gene>
    <name evidence="3" type="ORF">LLUT_LOCUS383</name>
</gene>
<dbReference type="EMBL" id="CAXHTB010000001">
    <property type="protein sequence ID" value="CAL0299323.1"/>
    <property type="molecule type" value="Genomic_DNA"/>
</dbReference>
<evidence type="ECO:0000313" key="4">
    <source>
        <dbReference type="Proteomes" id="UP001497480"/>
    </source>
</evidence>
<keyword evidence="2" id="KW-0812">Transmembrane</keyword>
<keyword evidence="2" id="KW-1133">Transmembrane helix</keyword>
<comment type="caution">
    <text evidence="3">The sequence shown here is derived from an EMBL/GenBank/DDBJ whole genome shotgun (WGS) entry which is preliminary data.</text>
</comment>
<protein>
    <submittedName>
        <fullName evidence="3">Uncharacterized protein</fullName>
    </submittedName>
</protein>
<keyword evidence="4" id="KW-1185">Reference proteome</keyword>
<feature type="compositionally biased region" description="Basic and acidic residues" evidence="1">
    <location>
        <begin position="108"/>
        <end position="120"/>
    </location>
</feature>
<name>A0AAV1VQR0_LUPLU</name>
<evidence type="ECO:0000313" key="3">
    <source>
        <dbReference type="EMBL" id="CAL0299323.1"/>
    </source>
</evidence>
<keyword evidence="2" id="KW-0472">Membrane</keyword>
<proteinExistence type="predicted"/>
<reference evidence="3 4" key="1">
    <citation type="submission" date="2024-03" db="EMBL/GenBank/DDBJ databases">
        <authorList>
            <person name="Martinez-Hernandez J."/>
        </authorList>
    </citation>
    <scope>NUCLEOTIDE SEQUENCE [LARGE SCALE GENOMIC DNA]</scope>
</reference>
<feature type="region of interest" description="Disordered" evidence="1">
    <location>
        <begin position="99"/>
        <end position="163"/>
    </location>
</feature>
<evidence type="ECO:0000256" key="2">
    <source>
        <dbReference type="SAM" id="Phobius"/>
    </source>
</evidence>
<feature type="transmembrane region" description="Helical" evidence="2">
    <location>
        <begin position="24"/>
        <end position="43"/>
    </location>
</feature>
<evidence type="ECO:0000256" key="1">
    <source>
        <dbReference type="SAM" id="MobiDB-lite"/>
    </source>
</evidence>
<feature type="compositionally biased region" description="Basic and acidic residues" evidence="1">
    <location>
        <begin position="146"/>
        <end position="163"/>
    </location>
</feature>
<accession>A0AAV1VQR0</accession>
<organism evidence="3 4">
    <name type="scientific">Lupinus luteus</name>
    <name type="common">European yellow lupine</name>
    <dbReference type="NCBI Taxonomy" id="3873"/>
    <lineage>
        <taxon>Eukaryota</taxon>
        <taxon>Viridiplantae</taxon>
        <taxon>Streptophyta</taxon>
        <taxon>Embryophyta</taxon>
        <taxon>Tracheophyta</taxon>
        <taxon>Spermatophyta</taxon>
        <taxon>Magnoliopsida</taxon>
        <taxon>eudicotyledons</taxon>
        <taxon>Gunneridae</taxon>
        <taxon>Pentapetalae</taxon>
        <taxon>rosids</taxon>
        <taxon>fabids</taxon>
        <taxon>Fabales</taxon>
        <taxon>Fabaceae</taxon>
        <taxon>Papilionoideae</taxon>
        <taxon>50 kb inversion clade</taxon>
        <taxon>genistoids sensu lato</taxon>
        <taxon>core genistoids</taxon>
        <taxon>Genisteae</taxon>
        <taxon>Lupinus</taxon>
    </lineage>
</organism>
<dbReference type="Proteomes" id="UP001497480">
    <property type="component" value="Unassembled WGS sequence"/>
</dbReference>
<dbReference type="AlphaFoldDB" id="A0AAV1VQR0"/>
<sequence length="163" mass="18912">MQLGYGASVAIAAGSTTTAKVKRLFFLPLSLFFYICGGGRSTLYDRRRVTREEGITSFSLALLHFPFLIENCKPLHYWYRGQKFQKAFLEEVHPLRLVSPIDSSSPKTSKDNRDTDRYGEQPRNLSRKSESQGRIPLDGKRKRLGKREQRMFPNPELRDRRQE</sequence>